<feature type="chain" id="PRO_5002771102" description="Porin" evidence="1">
    <location>
        <begin position="23"/>
        <end position="315"/>
    </location>
</feature>
<evidence type="ECO:0000313" key="2">
    <source>
        <dbReference type="EMBL" id="ACB35576.1"/>
    </source>
</evidence>
<reference evidence="2 3" key="1">
    <citation type="submission" date="2008-03" db="EMBL/GenBank/DDBJ databases">
        <title>Complete sequence of Leptothrix cholodnii SP-6.</title>
        <authorList>
            <consortium name="US DOE Joint Genome Institute"/>
            <person name="Copeland A."/>
            <person name="Lucas S."/>
            <person name="Lapidus A."/>
            <person name="Glavina del Rio T."/>
            <person name="Dalin E."/>
            <person name="Tice H."/>
            <person name="Bruce D."/>
            <person name="Goodwin L."/>
            <person name="Pitluck S."/>
            <person name="Chertkov O."/>
            <person name="Brettin T."/>
            <person name="Detter J.C."/>
            <person name="Han C."/>
            <person name="Kuske C.R."/>
            <person name="Schmutz J."/>
            <person name="Larimer F."/>
            <person name="Land M."/>
            <person name="Hauser L."/>
            <person name="Kyrpides N."/>
            <person name="Lykidis A."/>
            <person name="Emerson D."/>
            <person name="Richardson P."/>
        </authorList>
    </citation>
    <scope>NUCLEOTIDE SEQUENCE [LARGE SCALE GENOMIC DNA]</scope>
    <source>
        <strain evidence="3">ATCC 51168 / LMG 8142 / SP-6</strain>
    </source>
</reference>
<feature type="signal peptide" evidence="1">
    <location>
        <begin position="1"/>
        <end position="22"/>
    </location>
</feature>
<keyword evidence="3" id="KW-1185">Reference proteome</keyword>
<dbReference type="OrthoDB" id="5622860at2"/>
<evidence type="ECO:0008006" key="4">
    <source>
        <dbReference type="Google" id="ProtNLM"/>
    </source>
</evidence>
<dbReference type="RefSeq" id="WP_012348323.1">
    <property type="nucleotide sequence ID" value="NC_010524.1"/>
</dbReference>
<sequence length="315" mass="32341" precursor="true">MNRFFKLSAVVAAVVVAAPAFAAASMDANLELDTKYGNEQNGVKRGISQGGRVEFNVAGKAGGANGFVAGRASLLLQKTGGAATDDMWGQIGTSFADVKFGRFEAVELFAVGKDVYVEDDNGMNHARTNELRGRFGSSPAHLALTVNAAPGVSFELGLVETKAVGEIKGVRPNVTFAAGPLSVKLGMESGRTNGATAAADVKFTGFGGVVSMPIAGGSVNLNFAQRTDKPAGGDLKHTAFGVMAIFGPAGFAYINDKDETAPGVSSKQNTIYAAYSLPLFATGATITPAFSYSKSKQDAGDGAASGVAVRVNYAF</sequence>
<dbReference type="AlphaFoldDB" id="B1Y2C3"/>
<accession>B1Y2C3</accession>
<organism evidence="2 3">
    <name type="scientific">Leptothrix cholodnii (strain ATCC 51168 / LMG 8142 / SP-6)</name>
    <name type="common">Leptothrix discophora (strain SP-6)</name>
    <dbReference type="NCBI Taxonomy" id="395495"/>
    <lineage>
        <taxon>Bacteria</taxon>
        <taxon>Pseudomonadati</taxon>
        <taxon>Pseudomonadota</taxon>
        <taxon>Betaproteobacteria</taxon>
        <taxon>Burkholderiales</taxon>
        <taxon>Sphaerotilaceae</taxon>
        <taxon>Leptothrix</taxon>
    </lineage>
</organism>
<dbReference type="KEGG" id="lch:Lcho_3318"/>
<proteinExistence type="predicted"/>
<evidence type="ECO:0000313" key="3">
    <source>
        <dbReference type="Proteomes" id="UP000001693"/>
    </source>
</evidence>
<dbReference type="Proteomes" id="UP000001693">
    <property type="component" value="Chromosome"/>
</dbReference>
<name>B1Y2C3_LEPCP</name>
<dbReference type="EMBL" id="CP001013">
    <property type="protein sequence ID" value="ACB35576.1"/>
    <property type="molecule type" value="Genomic_DNA"/>
</dbReference>
<dbReference type="eggNOG" id="ENOG502Z8QE">
    <property type="taxonomic scope" value="Bacteria"/>
</dbReference>
<gene>
    <name evidence="2" type="ordered locus">Lcho_3318</name>
</gene>
<evidence type="ECO:0000256" key="1">
    <source>
        <dbReference type="SAM" id="SignalP"/>
    </source>
</evidence>
<keyword evidence="1" id="KW-0732">Signal</keyword>
<protein>
    <recommendedName>
        <fullName evidence="4">Porin</fullName>
    </recommendedName>
</protein>
<dbReference type="HOGENOM" id="CLU_052632_0_0_4"/>